<dbReference type="Pfam" id="PF00929">
    <property type="entry name" value="RNase_T"/>
    <property type="match status" value="1"/>
</dbReference>
<evidence type="ECO:0000259" key="1">
    <source>
        <dbReference type="SMART" id="SM00479"/>
    </source>
</evidence>
<keyword evidence="3" id="KW-1185">Reference proteome</keyword>
<protein>
    <submittedName>
        <fullName evidence="2">DNA polymerase III subunit epsilon</fullName>
    </submittedName>
</protein>
<dbReference type="SMART" id="SM00479">
    <property type="entry name" value="EXOIII"/>
    <property type="match status" value="1"/>
</dbReference>
<sequence length="277" mass="30058">MRNRYPGTCTDCQTAVGSGEGVVVREGGRWRTYCAEHEPRPTPPARGDHPGWHTSPLLGFDSETSSRDPDAAFLVSAALVDREGKARTWLVDPGPREIPADAVAVHGISTERARAEGRPAAECLEEISQALVDHLSAGQGLVVFNAPYDLRVLSYELGRHGLPSLPERLGGPPAPVVDPLVIDRGVEPYRRGKRNLGAMCEYYGVELTDAHTASGDASAALALAEEIGARHPDLASVGLTELHQRQIDWSLAFARNRQEWLDRSRPDHGIVVDGTWP</sequence>
<dbReference type="OrthoDB" id="9791657at2"/>
<evidence type="ECO:0000313" key="2">
    <source>
        <dbReference type="EMBL" id="OOC56583.1"/>
    </source>
</evidence>
<gene>
    <name evidence="2" type="ORF">NOSIN_24415</name>
</gene>
<evidence type="ECO:0000313" key="3">
    <source>
        <dbReference type="Proteomes" id="UP000189004"/>
    </source>
</evidence>
<dbReference type="EMBL" id="MCOK01000001">
    <property type="protein sequence ID" value="OOC56583.1"/>
    <property type="molecule type" value="Genomic_DNA"/>
</dbReference>
<feature type="domain" description="Exonuclease" evidence="1">
    <location>
        <begin position="56"/>
        <end position="233"/>
    </location>
</feature>
<accession>A0A1V3C7A8</accession>
<dbReference type="Proteomes" id="UP000189004">
    <property type="component" value="Unassembled WGS sequence"/>
</dbReference>
<reference evidence="3" key="1">
    <citation type="submission" date="2016-08" db="EMBL/GenBank/DDBJ databases">
        <authorList>
            <person name="Tokovenko B."/>
            <person name="Kalinowski J."/>
        </authorList>
    </citation>
    <scope>NUCLEOTIDE SEQUENCE [LARGE SCALE GENOMIC DNA]</scope>
    <source>
        <strain evidence="3">UTMC102</strain>
    </source>
</reference>
<dbReference type="Gene3D" id="3.30.420.10">
    <property type="entry name" value="Ribonuclease H-like superfamily/Ribonuclease H"/>
    <property type="match status" value="1"/>
</dbReference>
<proteinExistence type="predicted"/>
<dbReference type="AlphaFoldDB" id="A0A1V3C7A8"/>
<dbReference type="InterPro" id="IPR012337">
    <property type="entry name" value="RNaseH-like_sf"/>
</dbReference>
<dbReference type="SUPFAM" id="SSF53098">
    <property type="entry name" value="Ribonuclease H-like"/>
    <property type="match status" value="1"/>
</dbReference>
<dbReference type="InterPro" id="IPR013520">
    <property type="entry name" value="Ribonucl_H"/>
</dbReference>
<dbReference type="CDD" id="cd06127">
    <property type="entry name" value="DEDDh"/>
    <property type="match status" value="1"/>
</dbReference>
<dbReference type="InterPro" id="IPR036397">
    <property type="entry name" value="RNaseH_sf"/>
</dbReference>
<name>A0A1V3C7A8_9ACTN</name>
<dbReference type="STRING" id="501010.NOSIN_24415"/>
<comment type="caution">
    <text evidence="2">The sequence shown here is derived from an EMBL/GenBank/DDBJ whole genome shotgun (WGS) entry which is preliminary data.</text>
</comment>
<dbReference type="RefSeq" id="WP_077693029.1">
    <property type="nucleotide sequence ID" value="NZ_MCOK01000001.1"/>
</dbReference>
<dbReference type="GO" id="GO:0003676">
    <property type="term" value="F:nucleic acid binding"/>
    <property type="evidence" value="ECO:0007669"/>
    <property type="project" value="InterPro"/>
</dbReference>
<organism evidence="2 3">
    <name type="scientific">Nocardiopsis sinuspersici</name>
    <dbReference type="NCBI Taxonomy" id="501010"/>
    <lineage>
        <taxon>Bacteria</taxon>
        <taxon>Bacillati</taxon>
        <taxon>Actinomycetota</taxon>
        <taxon>Actinomycetes</taxon>
        <taxon>Streptosporangiales</taxon>
        <taxon>Nocardiopsidaceae</taxon>
        <taxon>Nocardiopsis</taxon>
    </lineage>
</organism>
<dbReference type="GO" id="GO:0004527">
    <property type="term" value="F:exonuclease activity"/>
    <property type="evidence" value="ECO:0007669"/>
    <property type="project" value="UniProtKB-ARBA"/>
</dbReference>
<dbReference type="NCBIfam" id="NF005927">
    <property type="entry name" value="PRK07942.1"/>
    <property type="match status" value="1"/>
</dbReference>